<feature type="compositionally biased region" description="Basic residues" evidence="1">
    <location>
        <begin position="358"/>
        <end position="367"/>
    </location>
</feature>
<keyword evidence="3" id="KW-1185">Reference proteome</keyword>
<proteinExistence type="predicted"/>
<feature type="compositionally biased region" description="Basic and acidic residues" evidence="1">
    <location>
        <begin position="388"/>
        <end position="398"/>
    </location>
</feature>
<organism evidence="2 3">
    <name type="scientific">Rhipicephalus sanguineus</name>
    <name type="common">Brown dog tick</name>
    <name type="synonym">Ixodes sanguineus</name>
    <dbReference type="NCBI Taxonomy" id="34632"/>
    <lineage>
        <taxon>Eukaryota</taxon>
        <taxon>Metazoa</taxon>
        <taxon>Ecdysozoa</taxon>
        <taxon>Arthropoda</taxon>
        <taxon>Chelicerata</taxon>
        <taxon>Arachnida</taxon>
        <taxon>Acari</taxon>
        <taxon>Parasitiformes</taxon>
        <taxon>Ixodida</taxon>
        <taxon>Ixodoidea</taxon>
        <taxon>Ixodidae</taxon>
        <taxon>Rhipicephalinae</taxon>
        <taxon>Rhipicephalus</taxon>
        <taxon>Rhipicephalus</taxon>
    </lineage>
</organism>
<feature type="compositionally biased region" description="Basic and acidic residues" evidence="1">
    <location>
        <begin position="368"/>
        <end position="377"/>
    </location>
</feature>
<evidence type="ECO:0000313" key="3">
    <source>
        <dbReference type="Proteomes" id="UP000821837"/>
    </source>
</evidence>
<dbReference type="AlphaFoldDB" id="A0A9D4SYG4"/>
<feature type="compositionally biased region" description="Basic and acidic residues" evidence="1">
    <location>
        <begin position="272"/>
        <end position="305"/>
    </location>
</feature>
<feature type="region of interest" description="Disordered" evidence="1">
    <location>
        <begin position="186"/>
        <end position="226"/>
    </location>
</feature>
<comment type="caution">
    <text evidence="2">The sequence shown here is derived from an EMBL/GenBank/DDBJ whole genome shotgun (WGS) entry which is preliminary data.</text>
</comment>
<dbReference type="PANTHER" id="PTHR46888:SF11">
    <property type="entry name" value="SCAN BOX DOMAIN-CONTAINING PROTEIN"/>
    <property type="match status" value="1"/>
</dbReference>
<dbReference type="EMBL" id="JABSTV010001250">
    <property type="protein sequence ID" value="KAH7956945.1"/>
    <property type="molecule type" value="Genomic_DNA"/>
</dbReference>
<accession>A0A9D4SYG4</accession>
<name>A0A9D4SYG4_RHISA</name>
<feature type="region of interest" description="Disordered" evidence="1">
    <location>
        <begin position="84"/>
        <end position="105"/>
    </location>
</feature>
<evidence type="ECO:0000313" key="2">
    <source>
        <dbReference type="EMBL" id="KAH7956945.1"/>
    </source>
</evidence>
<gene>
    <name evidence="2" type="ORF">HPB52_013877</name>
</gene>
<feature type="compositionally biased region" description="Basic residues" evidence="1">
    <location>
        <begin position="309"/>
        <end position="321"/>
    </location>
</feature>
<evidence type="ECO:0000256" key="1">
    <source>
        <dbReference type="SAM" id="MobiDB-lite"/>
    </source>
</evidence>
<dbReference type="Proteomes" id="UP000821837">
    <property type="component" value="Unassembled WGS sequence"/>
</dbReference>
<reference evidence="2" key="2">
    <citation type="submission" date="2021-09" db="EMBL/GenBank/DDBJ databases">
        <authorList>
            <person name="Jia N."/>
            <person name="Wang J."/>
            <person name="Shi W."/>
            <person name="Du L."/>
            <person name="Sun Y."/>
            <person name="Zhan W."/>
            <person name="Jiang J."/>
            <person name="Wang Q."/>
            <person name="Zhang B."/>
            <person name="Ji P."/>
            <person name="Sakyi L.B."/>
            <person name="Cui X."/>
            <person name="Yuan T."/>
            <person name="Jiang B."/>
            <person name="Yang W."/>
            <person name="Lam T.T.-Y."/>
            <person name="Chang Q."/>
            <person name="Ding S."/>
            <person name="Wang X."/>
            <person name="Zhu J."/>
            <person name="Ruan X."/>
            <person name="Zhao L."/>
            <person name="Wei J."/>
            <person name="Que T."/>
            <person name="Du C."/>
            <person name="Cheng J."/>
            <person name="Dai P."/>
            <person name="Han X."/>
            <person name="Huang E."/>
            <person name="Gao Y."/>
            <person name="Liu J."/>
            <person name="Shao H."/>
            <person name="Ye R."/>
            <person name="Li L."/>
            <person name="Wei W."/>
            <person name="Wang X."/>
            <person name="Wang C."/>
            <person name="Huo Q."/>
            <person name="Li W."/>
            <person name="Guo W."/>
            <person name="Chen H."/>
            <person name="Chen S."/>
            <person name="Zhou L."/>
            <person name="Zhou L."/>
            <person name="Ni X."/>
            <person name="Tian J."/>
            <person name="Zhou Y."/>
            <person name="Sheng Y."/>
            <person name="Liu T."/>
            <person name="Pan Y."/>
            <person name="Xia L."/>
            <person name="Li J."/>
            <person name="Zhao F."/>
            <person name="Cao W."/>
        </authorList>
    </citation>
    <scope>NUCLEOTIDE SEQUENCE</scope>
    <source>
        <strain evidence="2">Rsan-2018</strain>
        <tissue evidence="2">Larvae</tissue>
    </source>
</reference>
<feature type="region of interest" description="Disordered" evidence="1">
    <location>
        <begin position="260"/>
        <end position="429"/>
    </location>
</feature>
<dbReference type="PANTHER" id="PTHR46888">
    <property type="entry name" value="ZINC KNUCKLE DOMAINCONTAINING PROTEIN-RELATED"/>
    <property type="match status" value="1"/>
</dbReference>
<sequence>MEDLLQPFEIGQDIALFLVNFERTCEKAGFPLESWPQELLTLLPCEAADVIARLNRKDAVSYDKVKEALLRKCRLSAKGFQQRLSHTRKARTSEEGTHGGRGKMANRHAECLRRGTGSVLALVSDGQQEVTEVRDTLFSQCGNVGSAECKGQREGSLKGSDKARVREETLQSKLTSLESVAAVVQSQDITDEDREGSSVQPFGALTPQSSSRAKRKRPQDRNAAKVATRLRKKFGRRREIARRVRLSLLTGFYSMRMNHQENRRRVAHGSRNRSEDELMRNHQDSKRETAEEHVDADEHRRRTECSKVCTKKRAKGRKRQKDRNATKVVTRLRKKFKSRREIARQVRLPSGTGFYRMRPYRRKKKKREAHDSRKESAGKGTSRCSFRRASDQVRDCRRPSSRKKKKREAHDSRKGSVGKRTPRCSFRGTLKQVRHREVGDLREVAGGDKEKSATGKVVRLDEGVINFHAYRTPRLTRKAFWARPPRVRLKSC</sequence>
<reference evidence="2" key="1">
    <citation type="journal article" date="2020" name="Cell">
        <title>Large-Scale Comparative Analyses of Tick Genomes Elucidate Their Genetic Diversity and Vector Capacities.</title>
        <authorList>
            <consortium name="Tick Genome and Microbiome Consortium (TIGMIC)"/>
            <person name="Jia N."/>
            <person name="Wang J."/>
            <person name="Shi W."/>
            <person name="Du L."/>
            <person name="Sun Y."/>
            <person name="Zhan W."/>
            <person name="Jiang J.F."/>
            <person name="Wang Q."/>
            <person name="Zhang B."/>
            <person name="Ji P."/>
            <person name="Bell-Sakyi L."/>
            <person name="Cui X.M."/>
            <person name="Yuan T.T."/>
            <person name="Jiang B.G."/>
            <person name="Yang W.F."/>
            <person name="Lam T.T."/>
            <person name="Chang Q.C."/>
            <person name="Ding S.J."/>
            <person name="Wang X.J."/>
            <person name="Zhu J.G."/>
            <person name="Ruan X.D."/>
            <person name="Zhao L."/>
            <person name="Wei J.T."/>
            <person name="Ye R.Z."/>
            <person name="Que T.C."/>
            <person name="Du C.H."/>
            <person name="Zhou Y.H."/>
            <person name="Cheng J.X."/>
            <person name="Dai P.F."/>
            <person name="Guo W.B."/>
            <person name="Han X.H."/>
            <person name="Huang E.J."/>
            <person name="Li L.F."/>
            <person name="Wei W."/>
            <person name="Gao Y.C."/>
            <person name="Liu J.Z."/>
            <person name="Shao H.Z."/>
            <person name="Wang X."/>
            <person name="Wang C.C."/>
            <person name="Yang T.C."/>
            <person name="Huo Q.B."/>
            <person name="Li W."/>
            <person name="Chen H.Y."/>
            <person name="Chen S.E."/>
            <person name="Zhou L.G."/>
            <person name="Ni X.B."/>
            <person name="Tian J.H."/>
            <person name="Sheng Y."/>
            <person name="Liu T."/>
            <person name="Pan Y.S."/>
            <person name="Xia L.Y."/>
            <person name="Li J."/>
            <person name="Zhao F."/>
            <person name="Cao W.C."/>
        </authorList>
    </citation>
    <scope>NUCLEOTIDE SEQUENCE</scope>
    <source>
        <strain evidence="2">Rsan-2018</strain>
    </source>
</reference>
<protein>
    <submittedName>
        <fullName evidence="2">Uncharacterized protein</fullName>
    </submittedName>
</protein>
<dbReference type="VEuPathDB" id="VectorBase:RSAN_051451"/>